<evidence type="ECO:0000259" key="10">
    <source>
        <dbReference type="PROSITE" id="PS51715"/>
    </source>
</evidence>
<dbReference type="GO" id="GO:0031966">
    <property type="term" value="C:mitochondrial membrane"/>
    <property type="evidence" value="ECO:0007669"/>
    <property type="project" value="TreeGrafter"/>
</dbReference>
<evidence type="ECO:0000256" key="2">
    <source>
        <dbReference type="ARBA" id="ARBA00007262"/>
    </source>
</evidence>
<gene>
    <name evidence="11" type="ORF">SKAU_G00421180</name>
</gene>
<feature type="transmembrane region" description="Helical" evidence="9">
    <location>
        <begin position="150"/>
        <end position="171"/>
    </location>
</feature>
<dbReference type="GO" id="GO:0001836">
    <property type="term" value="P:release of cytochrome c from mitochondria"/>
    <property type="evidence" value="ECO:0007669"/>
    <property type="project" value="TreeGrafter"/>
</dbReference>
<evidence type="ECO:0000256" key="1">
    <source>
        <dbReference type="ARBA" id="ARBA00004141"/>
    </source>
</evidence>
<dbReference type="InterPro" id="IPR027417">
    <property type="entry name" value="P-loop_NTPase"/>
</dbReference>
<keyword evidence="6" id="KW-0342">GTP-binding</keyword>
<evidence type="ECO:0000256" key="3">
    <source>
        <dbReference type="ARBA" id="ARBA00022692"/>
    </source>
</evidence>
<comment type="subcellular location">
    <subcellularLocation>
        <location evidence="1">Membrane</location>
        <topology evidence="1">Multi-pass membrane protein</topology>
    </subcellularLocation>
</comment>
<dbReference type="Pfam" id="PF06140">
    <property type="entry name" value="Ifi-6-16"/>
    <property type="match status" value="1"/>
</dbReference>
<dbReference type="EMBL" id="JAINUF010000024">
    <property type="protein sequence ID" value="KAJ8333222.1"/>
    <property type="molecule type" value="Genomic_DNA"/>
</dbReference>
<dbReference type="InterPro" id="IPR009311">
    <property type="entry name" value="IFI6/IFI27-like"/>
</dbReference>
<dbReference type="InterPro" id="IPR015894">
    <property type="entry name" value="Guanylate-bd_N"/>
</dbReference>
<evidence type="ECO:0000256" key="5">
    <source>
        <dbReference type="ARBA" id="ARBA00022989"/>
    </source>
</evidence>
<keyword evidence="12" id="KW-1185">Reference proteome</keyword>
<keyword evidence="5 9" id="KW-1133">Transmembrane helix</keyword>
<keyword evidence="4" id="KW-0547">Nucleotide-binding</keyword>
<comment type="caution">
    <text evidence="11">The sequence shown here is derived from an EMBL/GenBank/DDBJ whole genome shotgun (WGS) entry which is preliminary data.</text>
</comment>
<keyword evidence="7 9" id="KW-0472">Membrane</keyword>
<name>A0A9Q1E6P2_SYNKA</name>
<comment type="similarity">
    <text evidence="2">Belongs to the IFI6/IFI27 family.</text>
</comment>
<evidence type="ECO:0000256" key="8">
    <source>
        <dbReference type="PROSITE-ProRule" id="PRU01052"/>
    </source>
</evidence>
<comment type="similarity">
    <text evidence="8">Belongs to the TRAFAC class dynamin-like GTPase superfamily. GB1/RHD3 GTPase family.</text>
</comment>
<evidence type="ECO:0000256" key="7">
    <source>
        <dbReference type="ARBA" id="ARBA00023136"/>
    </source>
</evidence>
<dbReference type="GO" id="GO:0005525">
    <property type="term" value="F:GTP binding"/>
    <property type="evidence" value="ECO:0007669"/>
    <property type="project" value="UniProtKB-KW"/>
</dbReference>
<evidence type="ECO:0000256" key="9">
    <source>
        <dbReference type="SAM" id="Phobius"/>
    </source>
</evidence>
<feature type="transmembrane region" description="Helical" evidence="9">
    <location>
        <begin position="75"/>
        <end position="93"/>
    </location>
</feature>
<dbReference type="PANTHER" id="PTHR16932:SF18">
    <property type="entry name" value="INTERFERON, ALPHA-INDUCIBLE PROTEIN 27-LIKE 2"/>
    <property type="match status" value="1"/>
</dbReference>
<accession>A0A9Q1E6P2</accession>
<dbReference type="Proteomes" id="UP001152622">
    <property type="component" value="Chromosome 24"/>
</dbReference>
<protein>
    <recommendedName>
        <fullName evidence="10">GB1/RHD3-type G domain-containing protein</fullName>
    </recommendedName>
</protein>
<dbReference type="GO" id="GO:0097193">
    <property type="term" value="P:intrinsic apoptotic signaling pathway"/>
    <property type="evidence" value="ECO:0007669"/>
    <property type="project" value="TreeGrafter"/>
</dbReference>
<organism evidence="11 12">
    <name type="scientific">Synaphobranchus kaupii</name>
    <name type="common">Kaup's arrowtooth eel</name>
    <dbReference type="NCBI Taxonomy" id="118154"/>
    <lineage>
        <taxon>Eukaryota</taxon>
        <taxon>Metazoa</taxon>
        <taxon>Chordata</taxon>
        <taxon>Craniata</taxon>
        <taxon>Vertebrata</taxon>
        <taxon>Euteleostomi</taxon>
        <taxon>Actinopterygii</taxon>
        <taxon>Neopterygii</taxon>
        <taxon>Teleostei</taxon>
        <taxon>Anguilliformes</taxon>
        <taxon>Synaphobranchidae</taxon>
        <taxon>Synaphobranchus</taxon>
    </lineage>
</organism>
<feature type="transmembrane region" description="Helical" evidence="9">
    <location>
        <begin position="127"/>
        <end position="144"/>
    </location>
</feature>
<dbReference type="Pfam" id="PF02263">
    <property type="entry name" value="GBP"/>
    <property type="match status" value="1"/>
</dbReference>
<keyword evidence="3 9" id="KW-0812">Transmembrane</keyword>
<dbReference type="AlphaFoldDB" id="A0A9Q1E6P2"/>
<dbReference type="InterPro" id="IPR038213">
    <property type="entry name" value="IFI6/IFI27-like_sf"/>
</dbReference>
<dbReference type="Gene3D" id="3.40.50.300">
    <property type="entry name" value="P-loop containing nucleotide triphosphate hydrolases"/>
    <property type="match status" value="1"/>
</dbReference>
<reference evidence="11" key="1">
    <citation type="journal article" date="2023" name="Science">
        <title>Genome structures resolve the early diversification of teleost fishes.</title>
        <authorList>
            <person name="Parey E."/>
            <person name="Louis A."/>
            <person name="Montfort J."/>
            <person name="Bouchez O."/>
            <person name="Roques C."/>
            <person name="Iampietro C."/>
            <person name="Lluch J."/>
            <person name="Castinel A."/>
            <person name="Donnadieu C."/>
            <person name="Desvignes T."/>
            <person name="Floi Bucao C."/>
            <person name="Jouanno E."/>
            <person name="Wen M."/>
            <person name="Mejri S."/>
            <person name="Dirks R."/>
            <person name="Jansen H."/>
            <person name="Henkel C."/>
            <person name="Chen W.J."/>
            <person name="Zahm M."/>
            <person name="Cabau C."/>
            <person name="Klopp C."/>
            <person name="Thompson A.W."/>
            <person name="Robinson-Rechavi M."/>
            <person name="Braasch I."/>
            <person name="Lecointre G."/>
            <person name="Bobe J."/>
            <person name="Postlethwait J.H."/>
            <person name="Berthelot C."/>
            <person name="Roest Crollius H."/>
            <person name="Guiguen Y."/>
        </authorList>
    </citation>
    <scope>NUCLEOTIDE SEQUENCE</scope>
    <source>
        <strain evidence="11">WJC10195</strain>
    </source>
</reference>
<dbReference type="GO" id="GO:0003924">
    <property type="term" value="F:GTPase activity"/>
    <property type="evidence" value="ECO:0007669"/>
    <property type="project" value="InterPro"/>
</dbReference>
<feature type="domain" description="GB1/RHD3-type G" evidence="10">
    <location>
        <begin position="37"/>
        <end position="70"/>
    </location>
</feature>
<dbReference type="Gene3D" id="6.10.110.10">
    <property type="match status" value="1"/>
</dbReference>
<dbReference type="SUPFAM" id="SSF52540">
    <property type="entry name" value="P-loop containing nucleoside triphosphate hydrolases"/>
    <property type="match status" value="1"/>
</dbReference>
<evidence type="ECO:0000313" key="11">
    <source>
        <dbReference type="EMBL" id="KAJ8333222.1"/>
    </source>
</evidence>
<dbReference type="InterPro" id="IPR030386">
    <property type="entry name" value="G_GB1_RHD3_dom"/>
</dbReference>
<dbReference type="PANTHER" id="PTHR16932">
    <property type="entry name" value="INTERFERON ALPHA-INDUCIBLE PROTEIN 27"/>
    <property type="match status" value="1"/>
</dbReference>
<evidence type="ECO:0000256" key="4">
    <source>
        <dbReference type="ARBA" id="ARBA00022741"/>
    </source>
</evidence>
<evidence type="ECO:0000256" key="6">
    <source>
        <dbReference type="ARBA" id="ARBA00023134"/>
    </source>
</evidence>
<dbReference type="OrthoDB" id="2135133at2759"/>
<dbReference type="PROSITE" id="PS51715">
    <property type="entry name" value="G_GB1_RHD3"/>
    <property type="match status" value="1"/>
</dbReference>
<sequence length="172" mass="16753">MSSGTVIMAEPVCLIEKDKDGNLGILPQAVEILKQIEQPVVVVAVVGPYHAGKSYLMNKLAGKSPREIFREVRITFAKTMGLLGLALGAALGAGATVVAVPLVVGALGFTAAGIATGSIASGMMSSAAVANGGAVVAGSLVAVLQSVGVVGVSTAGTAATSGVVGAIAAILI</sequence>
<evidence type="ECO:0000313" key="12">
    <source>
        <dbReference type="Proteomes" id="UP001152622"/>
    </source>
</evidence>
<proteinExistence type="inferred from homology"/>